<evidence type="ECO:0000313" key="1">
    <source>
        <dbReference type="EMBL" id="KAI5322740.1"/>
    </source>
</evidence>
<comment type="caution">
    <text evidence="1">The sequence shown here is derived from an EMBL/GenBank/DDBJ whole genome shotgun (WGS) entry which is preliminary data.</text>
</comment>
<name>A0AAD4VCW8_PRUDU</name>
<reference evidence="1 2" key="1">
    <citation type="journal article" date="2022" name="G3 (Bethesda)">
        <title>Whole-genome sequence and methylome profiling of the almond [Prunus dulcis (Mill.) D.A. Webb] cultivar 'Nonpareil'.</title>
        <authorList>
            <person name="D'Amico-Willman K.M."/>
            <person name="Ouma W.Z."/>
            <person name="Meulia T."/>
            <person name="Sideli G.M."/>
            <person name="Gradziel T.M."/>
            <person name="Fresnedo-Ramirez J."/>
        </authorList>
    </citation>
    <scope>NUCLEOTIDE SEQUENCE [LARGE SCALE GENOMIC DNA]</scope>
    <source>
        <strain evidence="1">Clone GOH B32 T37-40</strain>
    </source>
</reference>
<keyword evidence="2" id="KW-1185">Reference proteome</keyword>
<accession>A0AAD4VCW8</accession>
<organism evidence="1 2">
    <name type="scientific">Prunus dulcis</name>
    <name type="common">Almond</name>
    <name type="synonym">Amygdalus dulcis</name>
    <dbReference type="NCBI Taxonomy" id="3755"/>
    <lineage>
        <taxon>Eukaryota</taxon>
        <taxon>Viridiplantae</taxon>
        <taxon>Streptophyta</taxon>
        <taxon>Embryophyta</taxon>
        <taxon>Tracheophyta</taxon>
        <taxon>Spermatophyta</taxon>
        <taxon>Magnoliopsida</taxon>
        <taxon>eudicotyledons</taxon>
        <taxon>Gunneridae</taxon>
        <taxon>Pentapetalae</taxon>
        <taxon>rosids</taxon>
        <taxon>fabids</taxon>
        <taxon>Rosales</taxon>
        <taxon>Rosaceae</taxon>
        <taxon>Amygdaloideae</taxon>
        <taxon>Amygdaleae</taxon>
        <taxon>Prunus</taxon>
    </lineage>
</organism>
<gene>
    <name evidence="1" type="ORF">L3X38_031812</name>
</gene>
<dbReference type="Proteomes" id="UP001054821">
    <property type="component" value="Chromosome 6"/>
</dbReference>
<protein>
    <submittedName>
        <fullName evidence="1">Uncharacterized protein</fullName>
    </submittedName>
</protein>
<dbReference type="EMBL" id="JAJFAZ020000006">
    <property type="protein sequence ID" value="KAI5322740.1"/>
    <property type="molecule type" value="Genomic_DNA"/>
</dbReference>
<proteinExistence type="predicted"/>
<dbReference type="AlphaFoldDB" id="A0AAD4VCW8"/>
<sequence length="197" mass="22196">MDWSRFTKGIIQLLRSGSLGSREKIGNIVLGKWIYGKGEIFMTVLTKDLGIGSIAFGRVCAHDLNCLYLHRDYSVGVRPVYCLYSLRWVSDQWKLHVTTWRLLCRCLANVLPVPALRSLRRSPARIFPLHLPDCLHRWLISFPHSPVALSGLPVPTSRLLCRCPASDLLVPALRSLCRCPARIFPSHLPDLSTQVVG</sequence>
<evidence type="ECO:0000313" key="2">
    <source>
        <dbReference type="Proteomes" id="UP001054821"/>
    </source>
</evidence>